<reference evidence="10" key="2">
    <citation type="journal article" date="2017" name="Genome Announc.">
        <title>Genome sequences of Cyberlindnera fabianii 65, Pichia kudriavzevii 129, and Saccharomyces cerevisiae 131 isolated from fermented masau fruits in Zimbabwe.</title>
        <authorList>
            <person name="van Rijswijck I.M.H."/>
            <person name="Derks M.F.L."/>
            <person name="Abee T."/>
            <person name="de Ridder D."/>
            <person name="Smid E.J."/>
        </authorList>
    </citation>
    <scope>NUCLEOTIDE SEQUENCE [LARGE SCALE GENOMIC DNA]</scope>
    <source>
        <strain evidence="10">65</strain>
    </source>
</reference>
<dbReference type="Gene3D" id="6.10.140.1190">
    <property type="match status" value="1"/>
</dbReference>
<evidence type="ECO:0000256" key="4">
    <source>
        <dbReference type="ARBA" id="ARBA00023128"/>
    </source>
</evidence>
<dbReference type="STRING" id="36022.A0A061AS44"/>
<proteinExistence type="inferred from homology"/>
<evidence type="ECO:0000256" key="7">
    <source>
        <dbReference type="ARBA" id="ARBA00035399"/>
    </source>
</evidence>
<name>A0A061AS44_CYBFA</name>
<keyword evidence="3" id="KW-0689">Ribosomal protein</keyword>
<gene>
    <name evidence="9" type="ORF">BON22_0340</name>
    <name evidence="8" type="ORF">CYFA0S_01e11452g</name>
</gene>
<evidence type="ECO:0000256" key="3">
    <source>
        <dbReference type="ARBA" id="ARBA00022980"/>
    </source>
</evidence>
<evidence type="ECO:0000256" key="2">
    <source>
        <dbReference type="ARBA" id="ARBA00009254"/>
    </source>
</evidence>
<comment type="similarity">
    <text evidence="2">Belongs to the universal ribosomal protein uL29 family.</text>
</comment>
<dbReference type="GO" id="GO:0005762">
    <property type="term" value="C:mitochondrial large ribosomal subunit"/>
    <property type="evidence" value="ECO:0007669"/>
    <property type="project" value="TreeGrafter"/>
</dbReference>
<keyword evidence="10" id="KW-1185">Reference proteome</keyword>
<reference evidence="9" key="3">
    <citation type="submission" date="2017-01" db="EMBL/GenBank/DDBJ databases">
        <authorList>
            <person name="Mah S.A."/>
            <person name="Swanson W.J."/>
            <person name="Moy G.W."/>
            <person name="Vacquier V.D."/>
        </authorList>
    </citation>
    <scope>NUCLEOTIDE SEQUENCE [LARGE SCALE GENOMIC DNA]</scope>
    <source>
        <strain evidence="9">65</strain>
    </source>
</reference>
<dbReference type="PANTHER" id="PTHR21183">
    <property type="entry name" value="RIBOSOMAL PROTEIN L47, MITOCHONDRIAL-RELATED"/>
    <property type="match status" value="1"/>
</dbReference>
<evidence type="ECO:0000313" key="8">
    <source>
        <dbReference type="EMBL" id="CDR37523.1"/>
    </source>
</evidence>
<dbReference type="InterPro" id="IPR010729">
    <property type="entry name" value="Ribosomal_uL29_mit"/>
</dbReference>
<reference evidence="8" key="1">
    <citation type="journal article" date="2014" name="Genome Announc.">
        <title>Genome sequence of the yeast Cyberlindnera fabianii (Hansenula fabianii).</title>
        <authorList>
            <person name="Freel K.C."/>
            <person name="Sarilar V."/>
            <person name="Neuveglise C."/>
            <person name="Devillers H."/>
            <person name="Friedrich A."/>
            <person name="Schacherer J."/>
        </authorList>
    </citation>
    <scope>NUCLEOTIDE SEQUENCE</scope>
    <source>
        <strain evidence="8">YJS4271</strain>
    </source>
</reference>
<dbReference type="PANTHER" id="PTHR21183:SF18">
    <property type="entry name" value="LARGE RIBOSOMAL SUBUNIT PROTEIN UL29M"/>
    <property type="match status" value="1"/>
</dbReference>
<dbReference type="AlphaFoldDB" id="A0A061AS44"/>
<evidence type="ECO:0000313" key="10">
    <source>
        <dbReference type="Proteomes" id="UP000189513"/>
    </source>
</evidence>
<keyword evidence="4" id="KW-0496">Mitochondrion</keyword>
<dbReference type="EMBL" id="LK052886">
    <property type="protein sequence ID" value="CDR37523.1"/>
    <property type="molecule type" value="Genomic_DNA"/>
</dbReference>
<dbReference type="VEuPathDB" id="FungiDB:BON22_0340"/>
<dbReference type="GO" id="GO:0032543">
    <property type="term" value="P:mitochondrial translation"/>
    <property type="evidence" value="ECO:0007669"/>
    <property type="project" value="TreeGrafter"/>
</dbReference>
<dbReference type="OrthoDB" id="270763at2759"/>
<accession>A0A061AS44</accession>
<sequence length="283" mass="32969">MFSQVQKRSLHTTTQLLARQKRGPLQIRPPITPTVKNFEVSPDHPLWQFFHDKKYLRTYEDIDSAGRPWTVPELRRKSFDDLHSLWYSCLKERNVLAREIQVLLPETGQPDQQFLAASDRVRETMWRIRHVLSERAHAQDAAREIAETEEESLVEEFKEFYLEATADEEAEAEEALRRFSLALYGIPEAVEETVVNKNFLKGIKVIANLKVERFGKEHDSFDEIFPITDAVEAFTIFAAESNKTEVSKALDDIKTLRESNERTAFDEYSDAKKVQILVDKFYE</sequence>
<keyword evidence="5" id="KW-0687">Ribonucleoprotein</keyword>
<dbReference type="GO" id="GO:0003735">
    <property type="term" value="F:structural constituent of ribosome"/>
    <property type="evidence" value="ECO:0007669"/>
    <property type="project" value="InterPro"/>
</dbReference>
<evidence type="ECO:0000313" key="9">
    <source>
        <dbReference type="EMBL" id="ONH70052.1"/>
    </source>
</evidence>
<dbReference type="EMBL" id="MPUK01000001">
    <property type="protein sequence ID" value="ONH70052.1"/>
    <property type="molecule type" value="Genomic_DNA"/>
</dbReference>
<protein>
    <recommendedName>
        <fullName evidence="6">Large ribosomal subunit protein uL29m</fullName>
    </recommendedName>
    <alternativeName>
        <fullName evidence="7">54S ribosomal protein L4, mitochondrial</fullName>
    </alternativeName>
</protein>
<dbReference type="Pfam" id="PF06984">
    <property type="entry name" value="MRP-L47"/>
    <property type="match status" value="1"/>
</dbReference>
<dbReference type="Gene3D" id="6.10.330.20">
    <property type="match status" value="1"/>
</dbReference>
<dbReference type="OMA" id="IRTTMWR"/>
<evidence type="ECO:0000256" key="1">
    <source>
        <dbReference type="ARBA" id="ARBA00004173"/>
    </source>
</evidence>
<evidence type="ECO:0000256" key="5">
    <source>
        <dbReference type="ARBA" id="ARBA00023274"/>
    </source>
</evidence>
<dbReference type="InterPro" id="IPR038340">
    <property type="entry name" value="MRP-L47_sf"/>
</dbReference>
<dbReference type="Proteomes" id="UP000189513">
    <property type="component" value="Unassembled WGS sequence"/>
</dbReference>
<comment type="subcellular location">
    <subcellularLocation>
        <location evidence="1">Mitochondrion</location>
    </subcellularLocation>
</comment>
<evidence type="ECO:0000256" key="6">
    <source>
        <dbReference type="ARBA" id="ARBA00035289"/>
    </source>
</evidence>
<organism evidence="8">
    <name type="scientific">Cyberlindnera fabianii</name>
    <name type="common">Yeast</name>
    <name type="synonym">Hansenula fabianii</name>
    <dbReference type="NCBI Taxonomy" id="36022"/>
    <lineage>
        <taxon>Eukaryota</taxon>
        <taxon>Fungi</taxon>
        <taxon>Dikarya</taxon>
        <taxon>Ascomycota</taxon>
        <taxon>Saccharomycotina</taxon>
        <taxon>Saccharomycetes</taxon>
        <taxon>Phaffomycetales</taxon>
        <taxon>Phaffomycetaceae</taxon>
        <taxon>Cyberlindnera</taxon>
    </lineage>
</organism>